<dbReference type="FunFam" id="1.10.238.10:FF:000265">
    <property type="entry name" value="calcium-binding protein 4"/>
    <property type="match status" value="1"/>
</dbReference>
<accession>A0A9L0T518</accession>
<dbReference type="RefSeq" id="XP_070086206.1">
    <property type="nucleotide sequence ID" value="XM_070230105.1"/>
</dbReference>
<feature type="compositionally biased region" description="Basic residues" evidence="6">
    <location>
        <begin position="37"/>
        <end position="50"/>
    </location>
</feature>
<name>A0A9L0T518_HORSE</name>
<dbReference type="SUPFAM" id="SSF47473">
    <property type="entry name" value="EF-hand"/>
    <property type="match status" value="1"/>
</dbReference>
<dbReference type="InterPro" id="IPR018247">
    <property type="entry name" value="EF_Hand_1_Ca_BS"/>
</dbReference>
<evidence type="ECO:0000256" key="2">
    <source>
        <dbReference type="ARBA" id="ARBA00022490"/>
    </source>
</evidence>
<dbReference type="GO" id="GO:0044325">
    <property type="term" value="F:transmembrane transporter binding"/>
    <property type="evidence" value="ECO:0007669"/>
    <property type="project" value="Ensembl"/>
</dbReference>
<organism evidence="8 9">
    <name type="scientific">Equus caballus</name>
    <name type="common">Horse</name>
    <dbReference type="NCBI Taxonomy" id="9796"/>
    <lineage>
        <taxon>Eukaryota</taxon>
        <taxon>Metazoa</taxon>
        <taxon>Chordata</taxon>
        <taxon>Craniata</taxon>
        <taxon>Vertebrata</taxon>
        <taxon>Euteleostomi</taxon>
        <taxon>Mammalia</taxon>
        <taxon>Eutheria</taxon>
        <taxon>Laurasiatheria</taxon>
        <taxon>Perissodactyla</taxon>
        <taxon>Equidae</taxon>
        <taxon>Equus</taxon>
    </lineage>
</organism>
<keyword evidence="9" id="KW-1185">Reference proteome</keyword>
<dbReference type="AlphaFoldDB" id="A0A9L0T518"/>
<dbReference type="GO" id="GO:0008594">
    <property type="term" value="P:photoreceptor cell morphogenesis"/>
    <property type="evidence" value="ECO:0007669"/>
    <property type="project" value="Ensembl"/>
</dbReference>
<dbReference type="InterPro" id="IPR011992">
    <property type="entry name" value="EF-hand-dom_pair"/>
</dbReference>
<dbReference type="Proteomes" id="UP000002281">
    <property type="component" value="Chromosome 12"/>
</dbReference>
<evidence type="ECO:0000259" key="7">
    <source>
        <dbReference type="PROSITE" id="PS50222"/>
    </source>
</evidence>
<reference evidence="8 9" key="1">
    <citation type="journal article" date="2009" name="Science">
        <title>Genome sequence, comparative analysis, and population genetics of the domestic horse.</title>
        <authorList>
            <consortium name="Broad Institute Genome Sequencing Platform"/>
            <consortium name="Broad Institute Whole Genome Assembly Team"/>
            <person name="Wade C.M."/>
            <person name="Giulotto E."/>
            <person name="Sigurdsson S."/>
            <person name="Zoli M."/>
            <person name="Gnerre S."/>
            <person name="Imsland F."/>
            <person name="Lear T.L."/>
            <person name="Adelson D.L."/>
            <person name="Bailey E."/>
            <person name="Bellone R.R."/>
            <person name="Bloecker H."/>
            <person name="Distl O."/>
            <person name="Edgar R.C."/>
            <person name="Garber M."/>
            <person name="Leeb T."/>
            <person name="Mauceli E."/>
            <person name="MacLeod J.N."/>
            <person name="Penedo M.C.T."/>
            <person name="Raison J.M."/>
            <person name="Sharpe T."/>
            <person name="Vogel J."/>
            <person name="Andersson L."/>
            <person name="Antczak D.F."/>
            <person name="Biagi T."/>
            <person name="Binns M.M."/>
            <person name="Chowdhary B.P."/>
            <person name="Coleman S.J."/>
            <person name="Della Valle G."/>
            <person name="Fryc S."/>
            <person name="Guerin G."/>
            <person name="Hasegawa T."/>
            <person name="Hill E.W."/>
            <person name="Jurka J."/>
            <person name="Kiialainen A."/>
            <person name="Lindgren G."/>
            <person name="Liu J."/>
            <person name="Magnani E."/>
            <person name="Mickelson J.R."/>
            <person name="Murray J."/>
            <person name="Nergadze S.G."/>
            <person name="Onofrio R."/>
            <person name="Pedroni S."/>
            <person name="Piras M.F."/>
            <person name="Raudsepp T."/>
            <person name="Rocchi M."/>
            <person name="Roeed K.H."/>
            <person name="Ryder O.A."/>
            <person name="Searle S."/>
            <person name="Skow L."/>
            <person name="Swinburne J.E."/>
            <person name="Syvaenen A.C."/>
            <person name="Tozaki T."/>
            <person name="Valberg S.J."/>
            <person name="Vaudin M."/>
            <person name="White J.R."/>
            <person name="Zody M.C."/>
            <person name="Lander E.S."/>
            <person name="Lindblad-Toh K."/>
        </authorList>
    </citation>
    <scope>NUCLEOTIDE SEQUENCE [LARGE SCALE GENOMIC DNA]</scope>
    <source>
        <strain evidence="8 9">Thoroughbred</strain>
    </source>
</reference>
<dbReference type="PANTHER" id="PTHR45917">
    <property type="entry name" value="CALCIUM-BINDING PROTEIN 1-RELATED"/>
    <property type="match status" value="1"/>
</dbReference>
<dbReference type="GO" id="GO:0060040">
    <property type="term" value="P:retinal bipolar neuron differentiation"/>
    <property type="evidence" value="ECO:0007669"/>
    <property type="project" value="Ensembl"/>
</dbReference>
<dbReference type="CTD" id="57010"/>
<dbReference type="InterPro" id="IPR043582">
    <property type="entry name" value="CaBP1/2/4/5"/>
</dbReference>
<evidence type="ECO:0000313" key="8">
    <source>
        <dbReference type="Ensembl" id="ENSECAP00000082246.1"/>
    </source>
</evidence>
<dbReference type="GO" id="GO:0005737">
    <property type="term" value="C:cytoplasm"/>
    <property type="evidence" value="ECO:0000318"/>
    <property type="project" value="GO_Central"/>
</dbReference>
<keyword evidence="5" id="KW-0106">Calcium</keyword>
<reference evidence="8" key="3">
    <citation type="submission" date="2025-09" db="UniProtKB">
        <authorList>
            <consortium name="Ensembl"/>
        </authorList>
    </citation>
    <scope>IDENTIFICATION</scope>
    <source>
        <strain evidence="8">Thoroughbred</strain>
    </source>
</reference>
<evidence type="ECO:0000256" key="4">
    <source>
        <dbReference type="ARBA" id="ARBA00022737"/>
    </source>
</evidence>
<dbReference type="Ensembl" id="ENSECAT00000128670.1">
    <property type="protein sequence ID" value="ENSECAP00000082246.1"/>
    <property type="gene ID" value="ENSECAG00000016408.3"/>
</dbReference>
<reference evidence="8" key="2">
    <citation type="submission" date="2025-08" db="UniProtKB">
        <authorList>
            <consortium name="Ensembl"/>
        </authorList>
    </citation>
    <scope>IDENTIFICATION</scope>
    <source>
        <strain evidence="8">Thoroughbred</strain>
    </source>
</reference>
<evidence type="ECO:0000256" key="5">
    <source>
        <dbReference type="ARBA" id="ARBA00022837"/>
    </source>
</evidence>
<dbReference type="Pfam" id="PF00036">
    <property type="entry name" value="EF-hand_1"/>
    <property type="match status" value="1"/>
</dbReference>
<keyword evidence="4" id="KW-0677">Repeat</keyword>
<dbReference type="SMART" id="SM00054">
    <property type="entry name" value="EFh"/>
    <property type="match status" value="1"/>
</dbReference>
<dbReference type="GO" id="GO:0007602">
    <property type="term" value="P:phototransduction"/>
    <property type="evidence" value="ECO:0007669"/>
    <property type="project" value="Ensembl"/>
</dbReference>
<dbReference type="GO" id="GO:0005509">
    <property type="term" value="F:calcium ion binding"/>
    <property type="evidence" value="ECO:0007669"/>
    <property type="project" value="InterPro"/>
</dbReference>
<dbReference type="GeneID" id="100059382"/>
<dbReference type="InterPro" id="IPR002048">
    <property type="entry name" value="EF_hand_dom"/>
</dbReference>
<protein>
    <submittedName>
        <fullName evidence="8">Calcium binding protein 4</fullName>
    </submittedName>
</protein>
<feature type="region of interest" description="Disordered" evidence="6">
    <location>
        <begin position="1"/>
        <end position="114"/>
    </location>
</feature>
<dbReference type="GO" id="GO:0005246">
    <property type="term" value="F:calcium channel regulator activity"/>
    <property type="evidence" value="ECO:0000318"/>
    <property type="project" value="GO_Central"/>
</dbReference>
<evidence type="ECO:0000256" key="6">
    <source>
        <dbReference type="SAM" id="MobiDB-lite"/>
    </source>
</evidence>
<gene>
    <name evidence="8" type="primary">CABP4</name>
</gene>
<dbReference type="GO" id="GO:0007601">
    <property type="term" value="P:visual perception"/>
    <property type="evidence" value="ECO:0000318"/>
    <property type="project" value="GO_Central"/>
</dbReference>
<dbReference type="PROSITE" id="PS00018">
    <property type="entry name" value="EF_HAND_1"/>
    <property type="match status" value="1"/>
</dbReference>
<feature type="domain" description="EF-hand" evidence="7">
    <location>
        <begin position="128"/>
        <end position="163"/>
    </location>
</feature>
<keyword evidence="2" id="KW-0963">Cytoplasm</keyword>
<evidence type="ECO:0000256" key="1">
    <source>
        <dbReference type="ARBA" id="ARBA00004496"/>
    </source>
</evidence>
<evidence type="ECO:0000256" key="3">
    <source>
        <dbReference type="ARBA" id="ARBA00022723"/>
    </source>
</evidence>
<dbReference type="GO" id="GO:0046549">
    <property type="term" value="P:retinal cone cell development"/>
    <property type="evidence" value="ECO:0007669"/>
    <property type="project" value="Ensembl"/>
</dbReference>
<dbReference type="GeneTree" id="ENSGT00940000161468"/>
<sequence length="324" mass="34998">MATEQAKGQHGPDLAPGPQKPLEGAMAPTNGAEGHPLTRRKSKRGLRGSRKGSSGEQTPIQGPEAPGSSKNPSRTGEGQEGPTPAAPGSASRRQSHRHRSDPQHDAAQRTYGPLLNRVFGKDRELGPEELDELQAAFEEFDTDRDGYIGYRELGACMRTLGYMPTEMELIEVSQHVKMRMGGRVDFEEFVEMMGPKLREETAHMLGVRELRIAFREVWSVVEAGGGWLDGILASLPPRPGEAGGLSLWRPRALQVVALGSGRGQKGFGSPPARGSPKGDFLERGPPVSAWEEEGAWMGENGGIQAQDVARWRRVQAEAALGGRG</sequence>
<dbReference type="PROSITE" id="PS50222">
    <property type="entry name" value="EF_HAND_2"/>
    <property type="match status" value="1"/>
</dbReference>
<dbReference type="Gene3D" id="1.10.238.10">
    <property type="entry name" value="EF-hand"/>
    <property type="match status" value="1"/>
</dbReference>
<dbReference type="CDD" id="cd00051">
    <property type="entry name" value="EFh"/>
    <property type="match status" value="1"/>
</dbReference>
<dbReference type="GO" id="GO:0005829">
    <property type="term" value="C:cytosol"/>
    <property type="evidence" value="ECO:0007669"/>
    <property type="project" value="Ensembl"/>
</dbReference>
<evidence type="ECO:0000313" key="9">
    <source>
        <dbReference type="Proteomes" id="UP000002281"/>
    </source>
</evidence>
<comment type="subcellular location">
    <subcellularLocation>
        <location evidence="1">Cytoplasm</location>
    </subcellularLocation>
</comment>
<dbReference type="PANTHER" id="PTHR45917:SF4">
    <property type="entry name" value="CALCIUM-BINDING PROTEIN 4"/>
    <property type="match status" value="1"/>
</dbReference>
<proteinExistence type="predicted"/>
<keyword evidence="3" id="KW-0479">Metal-binding</keyword>